<dbReference type="EMBL" id="JACDXJ010000001">
    <property type="protein sequence ID" value="MBA1156853.1"/>
    <property type="molecule type" value="Genomic_DNA"/>
</dbReference>
<dbReference type="Proteomes" id="UP000572984">
    <property type="component" value="Unassembled WGS sequence"/>
</dbReference>
<comment type="caution">
    <text evidence="1">The sequence shown here is derived from an EMBL/GenBank/DDBJ whole genome shotgun (WGS) entry which is preliminary data.</text>
</comment>
<name>A0A838BPI1_9HYPH</name>
<dbReference type="RefSeq" id="WP_181052381.1">
    <property type="nucleotide sequence ID" value="NZ_JACDXJ010000001.1"/>
</dbReference>
<accession>A0A838BPI1</accession>
<protein>
    <submittedName>
        <fullName evidence="1">Uncharacterized protein</fullName>
    </submittedName>
</protein>
<dbReference type="AlphaFoldDB" id="A0A838BPI1"/>
<keyword evidence="2" id="KW-1185">Reference proteome</keyword>
<sequence length="72" mass="7824">MTKNEETVAIAAFITSLGHEVDFYDGDRVVQIKGPFDLKAALGEAFAAVAKHNNEAAIMRAKMAEEVVIFDP</sequence>
<evidence type="ECO:0000313" key="2">
    <source>
        <dbReference type="Proteomes" id="UP000572984"/>
    </source>
</evidence>
<reference evidence="1 2" key="1">
    <citation type="submission" date="2020-07" db="EMBL/GenBank/DDBJ databases">
        <title>Draft genome and description of Microvirga mediterraneensis Marseille-Q2068 sp. nov.</title>
        <authorList>
            <person name="Boxberger M."/>
        </authorList>
    </citation>
    <scope>NUCLEOTIDE SEQUENCE [LARGE SCALE GENOMIC DNA]</scope>
    <source>
        <strain evidence="1 2">Marseille-Q2068</strain>
    </source>
</reference>
<gene>
    <name evidence="1" type="ORF">H0S73_12015</name>
</gene>
<evidence type="ECO:0000313" key="1">
    <source>
        <dbReference type="EMBL" id="MBA1156853.1"/>
    </source>
</evidence>
<proteinExistence type="predicted"/>
<organism evidence="1 2">
    <name type="scientific">Microvirga mediterraneensis</name>
    <dbReference type="NCBI Taxonomy" id="2754695"/>
    <lineage>
        <taxon>Bacteria</taxon>
        <taxon>Pseudomonadati</taxon>
        <taxon>Pseudomonadota</taxon>
        <taxon>Alphaproteobacteria</taxon>
        <taxon>Hyphomicrobiales</taxon>
        <taxon>Methylobacteriaceae</taxon>
        <taxon>Microvirga</taxon>
    </lineage>
</organism>